<keyword evidence="5" id="KW-0472">Membrane</keyword>
<dbReference type="PANTHER" id="PTHR28035:SF1">
    <property type="entry name" value="MITOCHONDRIAL DISTRIBUTION AND MORPHOLOGY PROTEIN 10"/>
    <property type="match status" value="1"/>
</dbReference>
<evidence type="ECO:0000256" key="1">
    <source>
        <dbReference type="ARBA" id="ARBA00022452"/>
    </source>
</evidence>
<keyword evidence="2" id="KW-0812">Transmembrane</keyword>
<comment type="caution">
    <text evidence="7">The sequence shown here is derived from an EMBL/GenBank/DDBJ whole genome shotgun (WGS) entry which is preliminary data.</text>
</comment>
<dbReference type="GO" id="GO:0032865">
    <property type="term" value="C:ERMES complex"/>
    <property type="evidence" value="ECO:0007669"/>
    <property type="project" value="InterPro"/>
</dbReference>
<dbReference type="GO" id="GO:0045040">
    <property type="term" value="P:protein insertion into mitochondrial outer membrane"/>
    <property type="evidence" value="ECO:0007669"/>
    <property type="project" value="TreeGrafter"/>
</dbReference>
<dbReference type="Proteomes" id="UP001321760">
    <property type="component" value="Unassembled WGS sequence"/>
</dbReference>
<evidence type="ECO:0000256" key="6">
    <source>
        <dbReference type="SAM" id="MobiDB-lite"/>
    </source>
</evidence>
<name>A0AAV9GLV0_9PEZI</name>
<protein>
    <submittedName>
        <fullName evidence="7">Uncharacterized protein</fullName>
    </submittedName>
</protein>
<organism evidence="7 8">
    <name type="scientific">Podospora aff. communis PSN243</name>
    <dbReference type="NCBI Taxonomy" id="3040156"/>
    <lineage>
        <taxon>Eukaryota</taxon>
        <taxon>Fungi</taxon>
        <taxon>Dikarya</taxon>
        <taxon>Ascomycota</taxon>
        <taxon>Pezizomycotina</taxon>
        <taxon>Sordariomycetes</taxon>
        <taxon>Sordariomycetidae</taxon>
        <taxon>Sordariales</taxon>
        <taxon>Podosporaceae</taxon>
        <taxon>Podospora</taxon>
    </lineage>
</organism>
<reference evidence="7" key="2">
    <citation type="submission" date="2023-05" db="EMBL/GenBank/DDBJ databases">
        <authorList>
            <consortium name="Lawrence Berkeley National Laboratory"/>
            <person name="Steindorff A."/>
            <person name="Hensen N."/>
            <person name="Bonometti L."/>
            <person name="Westerberg I."/>
            <person name="Brannstrom I.O."/>
            <person name="Guillou S."/>
            <person name="Cros-Aarteil S."/>
            <person name="Calhoun S."/>
            <person name="Haridas S."/>
            <person name="Kuo A."/>
            <person name="Mondo S."/>
            <person name="Pangilinan J."/>
            <person name="Riley R."/>
            <person name="Labutti K."/>
            <person name="Andreopoulos B."/>
            <person name="Lipzen A."/>
            <person name="Chen C."/>
            <person name="Yanf M."/>
            <person name="Daum C."/>
            <person name="Ng V."/>
            <person name="Clum A."/>
            <person name="Ohm R."/>
            <person name="Martin F."/>
            <person name="Silar P."/>
            <person name="Natvig D."/>
            <person name="Lalanne C."/>
            <person name="Gautier V."/>
            <person name="Ament-Velasquez S.L."/>
            <person name="Kruys A."/>
            <person name="Hutchinson M.I."/>
            <person name="Powell A.J."/>
            <person name="Barry K."/>
            <person name="Miller A.N."/>
            <person name="Grigoriev I.V."/>
            <person name="Debuchy R."/>
            <person name="Gladieux P."/>
            <person name="Thoren M.H."/>
            <person name="Johannesson H."/>
        </authorList>
    </citation>
    <scope>NUCLEOTIDE SEQUENCE</scope>
    <source>
        <strain evidence="7">PSN243</strain>
    </source>
</reference>
<keyword evidence="4" id="KW-0496">Mitochondrion</keyword>
<keyword evidence="3" id="KW-1000">Mitochondrion outer membrane</keyword>
<keyword evidence="1" id="KW-1134">Transmembrane beta strand</keyword>
<dbReference type="GO" id="GO:0070096">
    <property type="term" value="P:mitochondrial outer membrane translocase complex assembly"/>
    <property type="evidence" value="ECO:0007669"/>
    <property type="project" value="TreeGrafter"/>
</dbReference>
<evidence type="ECO:0000256" key="3">
    <source>
        <dbReference type="ARBA" id="ARBA00022787"/>
    </source>
</evidence>
<dbReference type="AlphaFoldDB" id="A0AAV9GLV0"/>
<dbReference type="PANTHER" id="PTHR28035">
    <property type="entry name" value="MITOCHONDRIAL DISTRIBUTION AND MORPHOLOGY PROTEIN 10"/>
    <property type="match status" value="1"/>
</dbReference>
<feature type="region of interest" description="Disordered" evidence="6">
    <location>
        <begin position="1"/>
        <end position="20"/>
    </location>
</feature>
<dbReference type="GO" id="GO:0015914">
    <property type="term" value="P:phospholipid transport"/>
    <property type="evidence" value="ECO:0007669"/>
    <property type="project" value="TreeGrafter"/>
</dbReference>
<dbReference type="GO" id="GO:0051654">
    <property type="term" value="P:establishment of mitochondrion localization"/>
    <property type="evidence" value="ECO:0007669"/>
    <property type="project" value="TreeGrafter"/>
</dbReference>
<dbReference type="EMBL" id="MU865940">
    <property type="protein sequence ID" value="KAK4448947.1"/>
    <property type="molecule type" value="Genomic_DNA"/>
</dbReference>
<evidence type="ECO:0000256" key="4">
    <source>
        <dbReference type="ARBA" id="ARBA00023128"/>
    </source>
</evidence>
<keyword evidence="8" id="KW-1185">Reference proteome</keyword>
<dbReference type="GO" id="GO:0001401">
    <property type="term" value="C:SAM complex"/>
    <property type="evidence" value="ECO:0007669"/>
    <property type="project" value="TreeGrafter"/>
</dbReference>
<dbReference type="Pfam" id="PF12519">
    <property type="entry name" value="MDM10"/>
    <property type="match status" value="1"/>
</dbReference>
<evidence type="ECO:0000313" key="7">
    <source>
        <dbReference type="EMBL" id="KAK4448947.1"/>
    </source>
</evidence>
<dbReference type="InterPro" id="IPR027539">
    <property type="entry name" value="Mdm10"/>
</dbReference>
<proteinExistence type="predicted"/>
<sequence length="79" mass="9102">MEWRLDEPEAEGSSAGDKNEREKEKYLGVFKARLHQNLRIGLLWEGRVKSLIFSLGSGVDLHRLDEPFRNLGLEVQYSS</sequence>
<evidence type="ECO:0000256" key="5">
    <source>
        <dbReference type="ARBA" id="ARBA00023136"/>
    </source>
</evidence>
<gene>
    <name evidence="7" type="ORF">QBC34DRAFT_406391</name>
</gene>
<accession>A0AAV9GLV0</accession>
<reference evidence="7" key="1">
    <citation type="journal article" date="2023" name="Mol. Phylogenet. Evol.">
        <title>Genome-scale phylogeny and comparative genomics of the fungal order Sordariales.</title>
        <authorList>
            <person name="Hensen N."/>
            <person name="Bonometti L."/>
            <person name="Westerberg I."/>
            <person name="Brannstrom I.O."/>
            <person name="Guillou S."/>
            <person name="Cros-Aarteil S."/>
            <person name="Calhoun S."/>
            <person name="Haridas S."/>
            <person name="Kuo A."/>
            <person name="Mondo S."/>
            <person name="Pangilinan J."/>
            <person name="Riley R."/>
            <person name="LaButti K."/>
            <person name="Andreopoulos B."/>
            <person name="Lipzen A."/>
            <person name="Chen C."/>
            <person name="Yan M."/>
            <person name="Daum C."/>
            <person name="Ng V."/>
            <person name="Clum A."/>
            <person name="Steindorff A."/>
            <person name="Ohm R.A."/>
            <person name="Martin F."/>
            <person name="Silar P."/>
            <person name="Natvig D.O."/>
            <person name="Lalanne C."/>
            <person name="Gautier V."/>
            <person name="Ament-Velasquez S.L."/>
            <person name="Kruys A."/>
            <person name="Hutchinson M.I."/>
            <person name="Powell A.J."/>
            <person name="Barry K."/>
            <person name="Miller A.N."/>
            <person name="Grigoriev I.V."/>
            <person name="Debuchy R."/>
            <person name="Gladieux P."/>
            <person name="Hiltunen Thoren M."/>
            <person name="Johannesson H."/>
        </authorList>
    </citation>
    <scope>NUCLEOTIDE SEQUENCE</scope>
    <source>
        <strain evidence="7">PSN243</strain>
    </source>
</reference>
<dbReference type="GO" id="GO:1990456">
    <property type="term" value="P:mitochondrion-endoplasmic reticulum membrane tethering"/>
    <property type="evidence" value="ECO:0007669"/>
    <property type="project" value="TreeGrafter"/>
</dbReference>
<evidence type="ECO:0000256" key="2">
    <source>
        <dbReference type="ARBA" id="ARBA00022692"/>
    </source>
</evidence>
<evidence type="ECO:0000313" key="8">
    <source>
        <dbReference type="Proteomes" id="UP001321760"/>
    </source>
</evidence>